<organism evidence="4 5">
    <name type="scientific">Galemys pyrenaicus</name>
    <name type="common">Iberian desman</name>
    <name type="synonym">Pyrenean desman</name>
    <dbReference type="NCBI Taxonomy" id="202257"/>
    <lineage>
        <taxon>Eukaryota</taxon>
        <taxon>Metazoa</taxon>
        <taxon>Chordata</taxon>
        <taxon>Craniata</taxon>
        <taxon>Vertebrata</taxon>
        <taxon>Euteleostomi</taxon>
        <taxon>Mammalia</taxon>
        <taxon>Eutheria</taxon>
        <taxon>Laurasiatheria</taxon>
        <taxon>Eulipotyphla</taxon>
        <taxon>Talpidae</taxon>
        <taxon>Galemys</taxon>
    </lineage>
</organism>
<feature type="domain" description="SRR1-like" evidence="3">
    <location>
        <begin position="145"/>
        <end position="239"/>
    </location>
</feature>
<evidence type="ECO:0000259" key="3">
    <source>
        <dbReference type="Pfam" id="PF07985"/>
    </source>
</evidence>
<gene>
    <name evidence="4" type="ORF">J0S82_003971</name>
</gene>
<dbReference type="PANTHER" id="PTHR28626:SF3">
    <property type="entry name" value="SRR1-LIKE PROTEIN"/>
    <property type="match status" value="1"/>
</dbReference>
<dbReference type="InterPro" id="IPR012942">
    <property type="entry name" value="SRR1-like"/>
</dbReference>
<evidence type="ECO:0000313" key="5">
    <source>
        <dbReference type="Proteomes" id="UP000700334"/>
    </source>
</evidence>
<dbReference type="Proteomes" id="UP000700334">
    <property type="component" value="Unassembled WGS sequence"/>
</dbReference>
<dbReference type="GO" id="GO:0005737">
    <property type="term" value="C:cytoplasm"/>
    <property type="evidence" value="ECO:0007669"/>
    <property type="project" value="TreeGrafter"/>
</dbReference>
<protein>
    <submittedName>
        <fullName evidence="4">SRR1-like protein</fullName>
    </submittedName>
</protein>
<accession>A0A8J6DPC6</accession>
<dbReference type="InterPro" id="IPR040044">
    <property type="entry name" value="SRR1L"/>
</dbReference>
<evidence type="ECO:0000313" key="4">
    <source>
        <dbReference type="EMBL" id="KAG8515075.1"/>
    </source>
</evidence>
<reference evidence="4" key="1">
    <citation type="journal article" date="2021" name="Evol. Appl.">
        <title>The genome of the Pyrenean desman and the effects of bottlenecks and inbreeding on the genomic landscape of an endangered species.</title>
        <authorList>
            <person name="Escoda L."/>
            <person name="Castresana J."/>
        </authorList>
    </citation>
    <scope>NUCLEOTIDE SEQUENCE</scope>
    <source>
        <strain evidence="4">IBE-C5619</strain>
    </source>
</reference>
<comment type="caution">
    <text evidence="4">The sequence shown here is derived from an EMBL/GenBank/DDBJ whole genome shotgun (WGS) entry which is preliminary data.</text>
</comment>
<feature type="compositionally biased region" description="Basic residues" evidence="2">
    <location>
        <begin position="13"/>
        <end position="26"/>
    </location>
</feature>
<dbReference type="OrthoDB" id="551431at2759"/>
<dbReference type="GO" id="GO:0005634">
    <property type="term" value="C:nucleus"/>
    <property type="evidence" value="ECO:0007669"/>
    <property type="project" value="TreeGrafter"/>
</dbReference>
<dbReference type="Pfam" id="PF07985">
    <property type="entry name" value="SRR1"/>
    <property type="match status" value="1"/>
</dbReference>
<keyword evidence="5" id="KW-1185">Reference proteome</keyword>
<sequence>MAAAALEPWRTAAPRKRSSAGRRPRRKEAAGTPAPEADAESDDRVILRRIQEARTCSSGTITGCLTKHLEQVKASEETLSEALGNLHLDSPGDESVGTAGSVPGEAPVTGNGPVKCVCYGLGNFATCVIARNQLAFLLLFMEKCREGKRSICGEPTVFFMLHCGTALYNNLLWSNWSVDALSKTVIIGNSFRGLEERLLTRILKENYPYIAKSLKGLEELAFPEAPQYTDVFNDTSVHWFPVQKLKQLPAESWAFQEEPDYQDCEDLEIIRNQTQQLRT</sequence>
<evidence type="ECO:0000256" key="2">
    <source>
        <dbReference type="SAM" id="MobiDB-lite"/>
    </source>
</evidence>
<dbReference type="PANTHER" id="PTHR28626">
    <property type="entry name" value="SRR1-LIKE PROTEIN"/>
    <property type="match status" value="1"/>
</dbReference>
<name>A0A8J6DPC6_GALPY</name>
<feature type="region of interest" description="Disordered" evidence="2">
    <location>
        <begin position="1"/>
        <end position="43"/>
    </location>
</feature>
<dbReference type="AlphaFoldDB" id="A0A8J6DPC6"/>
<comment type="similarity">
    <text evidence="1">Belongs to the SRR1 family.</text>
</comment>
<proteinExistence type="inferred from homology"/>
<evidence type="ECO:0000256" key="1">
    <source>
        <dbReference type="ARBA" id="ARBA00009856"/>
    </source>
</evidence>
<dbReference type="EMBL" id="JAGFMF010011719">
    <property type="protein sequence ID" value="KAG8515075.1"/>
    <property type="molecule type" value="Genomic_DNA"/>
</dbReference>